<name>A0A1Y2B566_9TREE</name>
<feature type="compositionally biased region" description="Low complexity" evidence="1">
    <location>
        <begin position="24"/>
        <end position="39"/>
    </location>
</feature>
<dbReference type="GO" id="GO:0030687">
    <property type="term" value="C:preribosome, large subunit precursor"/>
    <property type="evidence" value="ECO:0007669"/>
    <property type="project" value="TreeGrafter"/>
</dbReference>
<dbReference type="STRING" id="71784.A0A1Y2B566"/>
<feature type="domain" description="DUF2423" evidence="2">
    <location>
        <begin position="1"/>
        <end position="43"/>
    </location>
</feature>
<keyword evidence="4" id="KW-1185">Reference proteome</keyword>
<comment type="caution">
    <text evidence="3">The sequence shown here is derived from an EMBL/GenBank/DDBJ whole genome shotgun (WGS) entry which is preliminary data.</text>
</comment>
<dbReference type="EMBL" id="MCFC01000022">
    <property type="protein sequence ID" value="ORY29972.1"/>
    <property type="molecule type" value="Genomic_DNA"/>
</dbReference>
<dbReference type="Proteomes" id="UP000193986">
    <property type="component" value="Unassembled WGS sequence"/>
</dbReference>
<feature type="compositionally biased region" description="Basic residues" evidence="1">
    <location>
        <begin position="116"/>
        <end position="127"/>
    </location>
</feature>
<feature type="compositionally biased region" description="Basic residues" evidence="1">
    <location>
        <begin position="1"/>
        <end position="18"/>
    </location>
</feature>
<dbReference type="AlphaFoldDB" id="A0A1Y2B566"/>
<evidence type="ECO:0000256" key="1">
    <source>
        <dbReference type="SAM" id="MobiDB-lite"/>
    </source>
</evidence>
<dbReference type="PANTHER" id="PTHR28219">
    <property type="entry name" value="UPF0642 PROTEIN YBL028C"/>
    <property type="match status" value="1"/>
</dbReference>
<reference evidence="3 4" key="1">
    <citation type="submission" date="2016-07" db="EMBL/GenBank/DDBJ databases">
        <title>Pervasive Adenine N6-methylation of Active Genes in Fungi.</title>
        <authorList>
            <consortium name="DOE Joint Genome Institute"/>
            <person name="Mondo S.J."/>
            <person name="Dannebaum R.O."/>
            <person name="Kuo R.C."/>
            <person name="Labutti K."/>
            <person name="Haridas S."/>
            <person name="Kuo A."/>
            <person name="Salamov A."/>
            <person name="Ahrendt S.R."/>
            <person name="Lipzen A."/>
            <person name="Sullivan W."/>
            <person name="Andreopoulos W.B."/>
            <person name="Clum A."/>
            <person name="Lindquist E."/>
            <person name="Daum C."/>
            <person name="Ramamoorthy G.K."/>
            <person name="Gryganskyi A."/>
            <person name="Culley D."/>
            <person name="Magnuson J.K."/>
            <person name="James T.Y."/>
            <person name="O'Malley M.A."/>
            <person name="Stajich J.E."/>
            <person name="Spatafora J.W."/>
            <person name="Visel A."/>
            <person name="Grigoriev I.V."/>
        </authorList>
    </citation>
    <scope>NUCLEOTIDE SEQUENCE [LARGE SCALE GENOMIC DNA]</scope>
    <source>
        <strain evidence="3 4">68-887.2</strain>
    </source>
</reference>
<dbReference type="InParanoid" id="A0A1Y2B566"/>
<sequence length="127" mass="13869">MAKSIRAKAKMANRRKQRERGNYAAADAARVARLSARLLGKTKGKGKEGEEVKDDDEEVVGGEDGAAQDTEMDEANPKKISTAGPRDNRRESWRSSKGMVARPKKGALNSQGQAGGRHKAGRPKRRR</sequence>
<dbReference type="PANTHER" id="PTHR28219:SF1">
    <property type="entry name" value="UPF0642 PROTEIN YBL028C"/>
    <property type="match status" value="1"/>
</dbReference>
<feature type="region of interest" description="Disordered" evidence="1">
    <location>
        <begin position="1"/>
        <end position="127"/>
    </location>
</feature>
<protein>
    <recommendedName>
        <fullName evidence="2">DUF2423 domain-containing protein</fullName>
    </recommendedName>
</protein>
<evidence type="ECO:0000313" key="3">
    <source>
        <dbReference type="EMBL" id="ORY29972.1"/>
    </source>
</evidence>
<dbReference type="OrthoDB" id="4087970at2759"/>
<proteinExistence type="predicted"/>
<feature type="compositionally biased region" description="Acidic residues" evidence="1">
    <location>
        <begin position="51"/>
        <end position="61"/>
    </location>
</feature>
<organism evidence="3 4">
    <name type="scientific">Naematelia encephala</name>
    <dbReference type="NCBI Taxonomy" id="71784"/>
    <lineage>
        <taxon>Eukaryota</taxon>
        <taxon>Fungi</taxon>
        <taxon>Dikarya</taxon>
        <taxon>Basidiomycota</taxon>
        <taxon>Agaricomycotina</taxon>
        <taxon>Tremellomycetes</taxon>
        <taxon>Tremellales</taxon>
        <taxon>Naemateliaceae</taxon>
        <taxon>Naematelia</taxon>
    </lineage>
</organism>
<evidence type="ECO:0000259" key="2">
    <source>
        <dbReference type="Pfam" id="PF10338"/>
    </source>
</evidence>
<accession>A0A1Y2B566</accession>
<dbReference type="Pfam" id="PF10338">
    <property type="entry name" value="YBL028C_N"/>
    <property type="match status" value="1"/>
</dbReference>
<gene>
    <name evidence="3" type="ORF">BCR39DRAFT_530367</name>
</gene>
<evidence type="ECO:0000313" key="4">
    <source>
        <dbReference type="Proteomes" id="UP000193986"/>
    </source>
</evidence>
<dbReference type="InterPro" id="IPR019434">
    <property type="entry name" value="DUF2423"/>
</dbReference>
<dbReference type="FunCoup" id="A0A1Y2B566">
    <property type="interactions" value="7"/>
</dbReference>